<protein>
    <submittedName>
        <fullName evidence="5">AraC family transcriptional regulator ligand-binding domain-containing protein</fullName>
    </submittedName>
    <submittedName>
        <fullName evidence="6">AraC-type DNA-binding protein</fullName>
    </submittedName>
</protein>
<dbReference type="PANTHER" id="PTHR47894:SF1">
    <property type="entry name" value="HTH-TYPE TRANSCRIPTIONAL REGULATOR VQSM"/>
    <property type="match status" value="1"/>
</dbReference>
<name>A0A1C4GYG3_9GAMM</name>
<keyword evidence="8" id="KW-1185">Reference proteome</keyword>
<dbReference type="EMBL" id="FMBK01000014">
    <property type="protein sequence ID" value="SCC73045.1"/>
    <property type="molecule type" value="Genomic_DNA"/>
</dbReference>
<evidence type="ECO:0000256" key="3">
    <source>
        <dbReference type="ARBA" id="ARBA00023163"/>
    </source>
</evidence>
<dbReference type="Gene3D" id="1.10.10.60">
    <property type="entry name" value="Homeodomain-like"/>
    <property type="match status" value="1"/>
</dbReference>
<dbReference type="Pfam" id="PF12833">
    <property type="entry name" value="HTH_18"/>
    <property type="match status" value="1"/>
</dbReference>
<keyword evidence="3" id="KW-0804">Transcription</keyword>
<dbReference type="InterPro" id="IPR018060">
    <property type="entry name" value="HTH_AraC"/>
</dbReference>
<dbReference type="InterPro" id="IPR009057">
    <property type="entry name" value="Homeodomain-like_sf"/>
</dbReference>
<evidence type="ECO:0000313" key="8">
    <source>
        <dbReference type="Proteomes" id="UP001632339"/>
    </source>
</evidence>
<evidence type="ECO:0000256" key="1">
    <source>
        <dbReference type="ARBA" id="ARBA00023015"/>
    </source>
</evidence>
<keyword evidence="2 6" id="KW-0238">DNA-binding</keyword>
<dbReference type="Proteomes" id="UP001632339">
    <property type="component" value="Unassembled WGS sequence"/>
</dbReference>
<reference evidence="5 8" key="2">
    <citation type="submission" date="2024-12" db="EMBL/GenBank/DDBJ databases">
        <title>C001-4G Acinetobacter sp. assembled genome.</title>
        <authorList>
            <person name="D'Arcy K."/>
            <person name="Kingdon A.D.H."/>
            <person name="Breen A."/>
            <person name="Mckeown C."/>
            <person name="Allman E."/>
            <person name="Sharma P."/>
            <person name="Mcleman A."/>
            <person name="Roberts A.P."/>
        </authorList>
    </citation>
    <scope>NUCLEOTIDE SEQUENCE [LARGE SCALE GENOMIC DNA]</scope>
    <source>
        <strain evidence="5 8">C1-4G</strain>
    </source>
</reference>
<dbReference type="Pfam" id="PF12625">
    <property type="entry name" value="Arabinose_bd"/>
    <property type="match status" value="1"/>
</dbReference>
<dbReference type="GO" id="GO:0000976">
    <property type="term" value="F:transcription cis-regulatory region binding"/>
    <property type="evidence" value="ECO:0007669"/>
    <property type="project" value="TreeGrafter"/>
</dbReference>
<dbReference type="InterPro" id="IPR032687">
    <property type="entry name" value="AraC-type_N"/>
</dbReference>
<dbReference type="RefSeq" id="WP_092720908.1">
    <property type="nucleotide sequence ID" value="NZ_FMBK01000014.1"/>
</dbReference>
<accession>A0A1C4GYG3</accession>
<reference evidence="6 7" key="1">
    <citation type="submission" date="2016-08" db="EMBL/GenBank/DDBJ databases">
        <authorList>
            <person name="Seilhamer J.J."/>
        </authorList>
    </citation>
    <scope>NUCLEOTIDE SEQUENCE [LARGE SCALE GENOMIC DNA]</scope>
    <source>
        <strain evidence="6 7">ANC 4874</strain>
    </source>
</reference>
<dbReference type="AlphaFoldDB" id="A0A1C4GYG3"/>
<dbReference type="PROSITE" id="PS01124">
    <property type="entry name" value="HTH_ARAC_FAMILY_2"/>
    <property type="match status" value="1"/>
</dbReference>
<evidence type="ECO:0000256" key="2">
    <source>
        <dbReference type="ARBA" id="ARBA00023125"/>
    </source>
</evidence>
<evidence type="ECO:0000313" key="7">
    <source>
        <dbReference type="Proteomes" id="UP000243661"/>
    </source>
</evidence>
<dbReference type="SMART" id="SM00342">
    <property type="entry name" value="HTH_ARAC"/>
    <property type="match status" value="1"/>
</dbReference>
<gene>
    <name evidence="5" type="ORF">ACKVE0_11160</name>
    <name evidence="6" type="ORF">GA0116959_11487</name>
</gene>
<dbReference type="SUPFAM" id="SSF46689">
    <property type="entry name" value="Homeodomain-like"/>
    <property type="match status" value="1"/>
</dbReference>
<dbReference type="OrthoDB" id="6712050at2"/>
<feature type="domain" description="HTH araC/xylS-type" evidence="4">
    <location>
        <begin position="240"/>
        <end position="339"/>
    </location>
</feature>
<sequence>MQEIQIPNGYFQLWQMYLIERGLNGLQLDFMHNQREQLEHILSLPIDTQSSYTFFLELVQRTQQHLDCPQLIFDMARYIRPEHFGLLGYMASRSHSVAEAIHYVMRFSRLVIDGSAATTLQVYQSGDEIHLSWPCIHEKYALIHEMTFACIVALARQIFNFNQPLLKSIHFAHAAQNSIYHYQKFYNAEVLFKQSEYQLVLSLESLKLPSQQADPSLIHLLTKQAEEAIAAKPNEISLAQYIHTWAADYLRTENKIPKIEQIAAELYLSTRTLQRQLDQLKTSFKKIIEIERMKRCEQLLLQNMSLTDLAMHLGYSDQSALTRAYKAYTGHTLLQRKQQIKLFRQVRNDK</sequence>
<dbReference type="EMBL" id="JBJXCW010000011">
    <property type="protein sequence ID" value="MFN0298072.1"/>
    <property type="molecule type" value="Genomic_DNA"/>
</dbReference>
<evidence type="ECO:0000259" key="4">
    <source>
        <dbReference type="PROSITE" id="PS01124"/>
    </source>
</evidence>
<dbReference type="PANTHER" id="PTHR47894">
    <property type="entry name" value="HTH-TYPE TRANSCRIPTIONAL REGULATOR GADX"/>
    <property type="match status" value="1"/>
</dbReference>
<evidence type="ECO:0000313" key="5">
    <source>
        <dbReference type="EMBL" id="MFN0298072.1"/>
    </source>
</evidence>
<proteinExistence type="predicted"/>
<dbReference type="GO" id="GO:0005829">
    <property type="term" value="C:cytosol"/>
    <property type="evidence" value="ECO:0007669"/>
    <property type="project" value="TreeGrafter"/>
</dbReference>
<dbReference type="GO" id="GO:0003700">
    <property type="term" value="F:DNA-binding transcription factor activity"/>
    <property type="evidence" value="ECO:0007669"/>
    <property type="project" value="InterPro"/>
</dbReference>
<organism evidence="6 7">
    <name type="scientific">Acinetobacter albensis</name>
    <dbReference type="NCBI Taxonomy" id="1673609"/>
    <lineage>
        <taxon>Bacteria</taxon>
        <taxon>Pseudomonadati</taxon>
        <taxon>Pseudomonadota</taxon>
        <taxon>Gammaproteobacteria</taxon>
        <taxon>Moraxellales</taxon>
        <taxon>Moraxellaceae</taxon>
        <taxon>Acinetobacter</taxon>
    </lineage>
</organism>
<dbReference type="Proteomes" id="UP000243661">
    <property type="component" value="Unassembled WGS sequence"/>
</dbReference>
<keyword evidence="1" id="KW-0805">Transcription regulation</keyword>
<evidence type="ECO:0000313" key="6">
    <source>
        <dbReference type="EMBL" id="SCC73045.1"/>
    </source>
</evidence>